<keyword evidence="3" id="KW-1185">Reference proteome</keyword>
<dbReference type="EMBL" id="JACMSC010000015">
    <property type="protein sequence ID" value="KAG6487127.1"/>
    <property type="molecule type" value="Genomic_DNA"/>
</dbReference>
<dbReference type="Proteomes" id="UP000734854">
    <property type="component" value="Unassembled WGS sequence"/>
</dbReference>
<feature type="compositionally biased region" description="Basic and acidic residues" evidence="1">
    <location>
        <begin position="171"/>
        <end position="185"/>
    </location>
</feature>
<evidence type="ECO:0000256" key="1">
    <source>
        <dbReference type="SAM" id="MobiDB-lite"/>
    </source>
</evidence>
<dbReference type="AlphaFoldDB" id="A0A8J5KEV6"/>
<dbReference type="PANTHER" id="PTHR37173">
    <property type="entry name" value="HYDROXYPROLINE-RICH GLYCOPROTEIN FAMILY PROTEIN"/>
    <property type="match status" value="1"/>
</dbReference>
<evidence type="ECO:0000313" key="2">
    <source>
        <dbReference type="EMBL" id="KAG6487127.1"/>
    </source>
</evidence>
<feature type="compositionally biased region" description="Low complexity" evidence="1">
    <location>
        <begin position="1"/>
        <end position="34"/>
    </location>
</feature>
<comment type="caution">
    <text evidence="2">The sequence shown here is derived from an EMBL/GenBank/DDBJ whole genome shotgun (WGS) entry which is preliminary data.</text>
</comment>
<evidence type="ECO:0000313" key="3">
    <source>
        <dbReference type="Proteomes" id="UP000734854"/>
    </source>
</evidence>
<organism evidence="2 3">
    <name type="scientific">Zingiber officinale</name>
    <name type="common">Ginger</name>
    <name type="synonym">Amomum zingiber</name>
    <dbReference type="NCBI Taxonomy" id="94328"/>
    <lineage>
        <taxon>Eukaryota</taxon>
        <taxon>Viridiplantae</taxon>
        <taxon>Streptophyta</taxon>
        <taxon>Embryophyta</taxon>
        <taxon>Tracheophyta</taxon>
        <taxon>Spermatophyta</taxon>
        <taxon>Magnoliopsida</taxon>
        <taxon>Liliopsida</taxon>
        <taxon>Zingiberales</taxon>
        <taxon>Zingiberaceae</taxon>
        <taxon>Zingiber</taxon>
    </lineage>
</organism>
<accession>A0A8J5KEV6</accession>
<feature type="region of interest" description="Disordered" evidence="1">
    <location>
        <begin position="144"/>
        <end position="185"/>
    </location>
</feature>
<gene>
    <name evidence="2" type="ORF">ZIOFF_055710</name>
</gene>
<protein>
    <submittedName>
        <fullName evidence="2">Uncharacterized protein</fullName>
    </submittedName>
</protein>
<dbReference type="PANTHER" id="PTHR37173:SF1">
    <property type="entry name" value="PROLINE-RICH FAMILY PROTEIN"/>
    <property type="match status" value="1"/>
</dbReference>
<feature type="region of interest" description="Disordered" evidence="1">
    <location>
        <begin position="1"/>
        <end position="92"/>
    </location>
</feature>
<sequence>MASPTSSAAVAASATASASLAPPASDPPSSSSHPLPQPRPYASPTLRPPPHFSPQPPLGKPLNPPPPPPTQGFLYHHRAAFPRRPSVRPSQAAAAVMAFAASPQARPFVYGPADPMVTQMHVPVHHLRPPTAPLSPLMVPRTAVAPAGPTKSVRSGAHQKVTPHPSVPSTADDKNFRKRERSREDDTVVINDRKVKLLDGCSSSLYSLCRSWVQNGQPLEIQTNFGDAEKLLPRPLPASMVDSEVNSLHENDTEADDAKEDEVYFSYTIQLKGCDPSTQPQYSWIYSSLGGSIEELPMEDLLQRYVKHAKSVRARMRKERLRRIQRCKQRLALLLPPPSELGKNETTP</sequence>
<reference evidence="2 3" key="1">
    <citation type="submission" date="2020-08" db="EMBL/GenBank/DDBJ databases">
        <title>Plant Genome Project.</title>
        <authorList>
            <person name="Zhang R.-G."/>
        </authorList>
    </citation>
    <scope>NUCLEOTIDE SEQUENCE [LARGE SCALE GENOMIC DNA]</scope>
    <source>
        <tissue evidence="2">Rhizome</tissue>
    </source>
</reference>
<proteinExistence type="predicted"/>
<feature type="compositionally biased region" description="Pro residues" evidence="1">
    <location>
        <begin position="35"/>
        <end position="70"/>
    </location>
</feature>
<name>A0A8J5KEV6_ZINOF</name>